<reference evidence="2 3" key="1">
    <citation type="journal article" date="2017" name="Elife">
        <title>Extensive horizontal gene transfer in cheese-associated bacteria.</title>
        <authorList>
            <person name="Bonham K.S."/>
            <person name="Wolfe B.E."/>
            <person name="Dutton R.J."/>
        </authorList>
    </citation>
    <scope>NUCLEOTIDE SEQUENCE [LARGE SCALE GENOMIC DNA]</scope>
    <source>
        <strain evidence="2 3">JB182</strain>
    </source>
</reference>
<comment type="caution">
    <text evidence="2">The sequence shown here is derived from an EMBL/GenBank/DDBJ whole genome shotgun (WGS) entry which is preliminary data.</text>
</comment>
<gene>
    <name evidence="2" type="ORF">CIK84_05020</name>
</gene>
<dbReference type="AlphaFoldDB" id="A0A2N7S477"/>
<keyword evidence="1" id="KW-0472">Membrane</keyword>
<evidence type="ECO:0000256" key="1">
    <source>
        <dbReference type="SAM" id="Phobius"/>
    </source>
</evidence>
<sequence>MLPWWFWVLLWTVLVLATVLVAALAGFRLFKRGMAVVEGLGDAADHISAGLSQEGTVVQYAPNPRRYPHGTDATHADPEEIKMLRDQGKAERIEARRVRRVTRRAKRGQAQNMRDLRLF</sequence>
<keyword evidence="1" id="KW-0812">Transmembrane</keyword>
<evidence type="ECO:0000313" key="2">
    <source>
        <dbReference type="EMBL" id="PMQ20950.1"/>
    </source>
</evidence>
<evidence type="ECO:0000313" key="3">
    <source>
        <dbReference type="Proteomes" id="UP000235739"/>
    </source>
</evidence>
<dbReference type="EMBL" id="PNQX01000001">
    <property type="protein sequence ID" value="PMQ20950.1"/>
    <property type="molecule type" value="Genomic_DNA"/>
</dbReference>
<protein>
    <submittedName>
        <fullName evidence="2">Uncharacterized protein</fullName>
    </submittedName>
</protein>
<name>A0A2N7S477_9MICC</name>
<organism evidence="2 3">
    <name type="scientific">Glutamicibacter arilaitensis</name>
    <dbReference type="NCBI Taxonomy" id="256701"/>
    <lineage>
        <taxon>Bacteria</taxon>
        <taxon>Bacillati</taxon>
        <taxon>Actinomycetota</taxon>
        <taxon>Actinomycetes</taxon>
        <taxon>Micrococcales</taxon>
        <taxon>Micrococcaceae</taxon>
        <taxon>Glutamicibacter</taxon>
    </lineage>
</organism>
<keyword evidence="1" id="KW-1133">Transmembrane helix</keyword>
<dbReference type="RefSeq" id="WP_102597642.1">
    <property type="nucleotide sequence ID" value="NZ_JBQDJG010000001.1"/>
</dbReference>
<proteinExistence type="predicted"/>
<dbReference type="Proteomes" id="UP000235739">
    <property type="component" value="Unassembled WGS sequence"/>
</dbReference>
<accession>A0A2N7S477</accession>
<feature type="transmembrane region" description="Helical" evidence="1">
    <location>
        <begin position="6"/>
        <end position="27"/>
    </location>
</feature>